<dbReference type="InterPro" id="IPR003593">
    <property type="entry name" value="AAA+_ATPase"/>
</dbReference>
<keyword evidence="3" id="KW-0547">Nucleotide-binding</keyword>
<dbReference type="EMBL" id="SNYA01000001">
    <property type="protein sequence ID" value="TDP95680.1"/>
    <property type="molecule type" value="Genomic_DNA"/>
</dbReference>
<accession>A0A4R6S798</accession>
<evidence type="ECO:0000256" key="5">
    <source>
        <dbReference type="ARBA" id="ARBA00022970"/>
    </source>
</evidence>
<keyword evidence="5" id="KW-0029">Amino-acid transport</keyword>
<keyword evidence="4 7" id="KW-0067">ATP-binding</keyword>
<dbReference type="GO" id="GO:0015807">
    <property type="term" value="P:L-amino acid transport"/>
    <property type="evidence" value="ECO:0007669"/>
    <property type="project" value="TreeGrafter"/>
</dbReference>
<dbReference type="InterPro" id="IPR027417">
    <property type="entry name" value="P-loop_NTPase"/>
</dbReference>
<dbReference type="PANTHER" id="PTHR43820">
    <property type="entry name" value="HIGH-AFFINITY BRANCHED-CHAIN AMINO ACID TRANSPORT ATP-BINDING PROTEIN LIVF"/>
    <property type="match status" value="1"/>
</dbReference>
<evidence type="ECO:0000256" key="3">
    <source>
        <dbReference type="ARBA" id="ARBA00022741"/>
    </source>
</evidence>
<feature type="domain" description="ABC transporter" evidence="6">
    <location>
        <begin position="24"/>
        <end position="256"/>
    </location>
</feature>
<keyword evidence="8" id="KW-1185">Reference proteome</keyword>
<evidence type="ECO:0000256" key="1">
    <source>
        <dbReference type="ARBA" id="ARBA00005417"/>
    </source>
</evidence>
<evidence type="ECO:0000259" key="6">
    <source>
        <dbReference type="PROSITE" id="PS50893"/>
    </source>
</evidence>
<dbReference type="SUPFAM" id="SSF52540">
    <property type="entry name" value="P-loop containing nucleoside triphosphate hydrolases"/>
    <property type="match status" value="1"/>
</dbReference>
<dbReference type="GO" id="GO:0016887">
    <property type="term" value="F:ATP hydrolysis activity"/>
    <property type="evidence" value="ECO:0007669"/>
    <property type="project" value="InterPro"/>
</dbReference>
<evidence type="ECO:0000256" key="4">
    <source>
        <dbReference type="ARBA" id="ARBA00022840"/>
    </source>
</evidence>
<dbReference type="PANTHER" id="PTHR43820:SF4">
    <property type="entry name" value="HIGH-AFFINITY BRANCHED-CHAIN AMINO ACID TRANSPORT ATP-BINDING PROTEIN LIVF"/>
    <property type="match status" value="1"/>
</dbReference>
<keyword evidence="2" id="KW-0813">Transport</keyword>
<reference evidence="7 8" key="1">
    <citation type="submission" date="2019-03" db="EMBL/GenBank/DDBJ databases">
        <title>Genomic analyses of the natural microbiome of Caenorhabditis elegans.</title>
        <authorList>
            <person name="Samuel B."/>
        </authorList>
    </citation>
    <scope>NUCLEOTIDE SEQUENCE [LARGE SCALE GENOMIC DNA]</scope>
    <source>
        <strain evidence="7 8">JUb18</strain>
    </source>
</reference>
<evidence type="ECO:0000313" key="8">
    <source>
        <dbReference type="Proteomes" id="UP000295601"/>
    </source>
</evidence>
<dbReference type="AlphaFoldDB" id="A0A4R6S798"/>
<gene>
    <name evidence="7" type="ORF">EDF62_0374</name>
</gene>
<name>A0A4R6S798_9MICO</name>
<dbReference type="InterPro" id="IPR003439">
    <property type="entry name" value="ABC_transporter-like_ATP-bd"/>
</dbReference>
<dbReference type="SMART" id="SM00382">
    <property type="entry name" value="AAA"/>
    <property type="match status" value="1"/>
</dbReference>
<organism evidence="7 8">
    <name type="scientific">Leucobacter luti</name>
    <dbReference type="NCBI Taxonomy" id="340320"/>
    <lineage>
        <taxon>Bacteria</taxon>
        <taxon>Bacillati</taxon>
        <taxon>Actinomycetota</taxon>
        <taxon>Actinomycetes</taxon>
        <taxon>Micrococcales</taxon>
        <taxon>Microbacteriaceae</taxon>
        <taxon>Leucobacter</taxon>
    </lineage>
</organism>
<dbReference type="OrthoDB" id="9776369at2"/>
<dbReference type="PROSITE" id="PS50893">
    <property type="entry name" value="ABC_TRANSPORTER_2"/>
    <property type="match status" value="1"/>
</dbReference>
<dbReference type="GO" id="GO:0005524">
    <property type="term" value="F:ATP binding"/>
    <property type="evidence" value="ECO:0007669"/>
    <property type="project" value="UniProtKB-KW"/>
</dbReference>
<comment type="caution">
    <text evidence="7">The sequence shown here is derived from an EMBL/GenBank/DDBJ whole genome shotgun (WGS) entry which is preliminary data.</text>
</comment>
<comment type="similarity">
    <text evidence="1">Belongs to the ABC transporter superfamily.</text>
</comment>
<evidence type="ECO:0000313" key="7">
    <source>
        <dbReference type="EMBL" id="TDP95680.1"/>
    </source>
</evidence>
<dbReference type="Pfam" id="PF00005">
    <property type="entry name" value="ABC_tran"/>
    <property type="match status" value="1"/>
</dbReference>
<dbReference type="CDD" id="cd03224">
    <property type="entry name" value="ABC_TM1139_LivF_branched"/>
    <property type="match status" value="1"/>
</dbReference>
<dbReference type="Proteomes" id="UP000295601">
    <property type="component" value="Unassembled WGS sequence"/>
</dbReference>
<evidence type="ECO:0000256" key="2">
    <source>
        <dbReference type="ARBA" id="ARBA00022448"/>
    </source>
</evidence>
<dbReference type="GO" id="GO:0015658">
    <property type="term" value="F:branched-chain amino acid transmembrane transporter activity"/>
    <property type="evidence" value="ECO:0007669"/>
    <property type="project" value="TreeGrafter"/>
</dbReference>
<sequence>MTAQAASAPSTPTVTPAPSAQRLLTVEHLAVSYRGIAAVNGITFHVDAGELVGIIGPNGAGKSSTMHALVGAVRASATTLEFDGQRLVGQPTERIARRGIALVPEGHNVFGRLTVRENLRLGSTARPSSTGLADDLKWVLSLFPILEEFGDRQAGLLSGGQQQQLAIGRALLAAPKLLALDEPSLGLSPTAVDTVFASIERIRARGTAVLLVEQRAQQTVAAADRTHVLSEGRITMTLGPDDAQDSTLLMKAYLGS</sequence>
<proteinExistence type="inferred from homology"/>
<dbReference type="InterPro" id="IPR052156">
    <property type="entry name" value="BCAA_Transport_ATP-bd_LivF"/>
</dbReference>
<dbReference type="Gene3D" id="3.40.50.300">
    <property type="entry name" value="P-loop containing nucleotide triphosphate hydrolases"/>
    <property type="match status" value="1"/>
</dbReference>
<protein>
    <submittedName>
        <fullName evidence="7">Amino acid/amide ABC transporter ATP-binding protein 2 (HAAT family)</fullName>
    </submittedName>
</protein>
<dbReference type="RefSeq" id="WP_132201822.1">
    <property type="nucleotide sequence ID" value="NZ_JAOQNO010000001.1"/>
</dbReference>